<protein>
    <recommendedName>
        <fullName evidence="3">Thioesterase</fullName>
    </recommendedName>
</protein>
<evidence type="ECO:0008006" key="3">
    <source>
        <dbReference type="Google" id="ProtNLM"/>
    </source>
</evidence>
<accession>A0ABW5I8W1</accession>
<dbReference type="Gene3D" id="3.10.129.10">
    <property type="entry name" value="Hotdog Thioesterase"/>
    <property type="match status" value="1"/>
</dbReference>
<dbReference type="InterPro" id="IPR029069">
    <property type="entry name" value="HotDog_dom_sf"/>
</dbReference>
<name>A0ABW5I8W1_9PSEU</name>
<dbReference type="RefSeq" id="WP_344277171.1">
    <property type="nucleotide sequence ID" value="NZ_BAAAHV010000012.1"/>
</dbReference>
<keyword evidence="2" id="KW-1185">Reference proteome</keyword>
<dbReference type="Proteomes" id="UP001597542">
    <property type="component" value="Unassembled WGS sequence"/>
</dbReference>
<organism evidence="1 2">
    <name type="scientific">Amycolatopsis albidoflavus</name>
    <dbReference type="NCBI Taxonomy" id="102226"/>
    <lineage>
        <taxon>Bacteria</taxon>
        <taxon>Bacillati</taxon>
        <taxon>Actinomycetota</taxon>
        <taxon>Actinomycetes</taxon>
        <taxon>Pseudonocardiales</taxon>
        <taxon>Pseudonocardiaceae</taxon>
        <taxon>Amycolatopsis</taxon>
    </lineage>
</organism>
<evidence type="ECO:0000313" key="1">
    <source>
        <dbReference type="EMBL" id="MFD2485153.1"/>
    </source>
</evidence>
<sequence>MSASVVPAEVSANATVVELRPRYEGANVGTWIGFKHLNYLVEEAVLEHLRRVGHSPTALYHEHGLCVDIAHIDTRIVRALRVDDLAVAEVRPTGGMTYAVTIRRDAHDPRAVSSKVRVSLRLDTRGEAAEPVPADLLPYTVDRLGEGGEPIRIGDAEPAEALRAGRNAFVWRHRIPYFYCHFAERLQMSGYLRIMEEVVDLFLADRGVSIKTLLDRQRLIPAVPHSRITLLDEAYMEEDLYTVFAVEQVFKRLTFTSRMDSYVLRDGVLVQTATGRITHGYAELAGRREWGLVDFDDVLLGALAGIGGH</sequence>
<gene>
    <name evidence="1" type="ORF">ACFSUT_33095</name>
</gene>
<evidence type="ECO:0000313" key="2">
    <source>
        <dbReference type="Proteomes" id="UP001597542"/>
    </source>
</evidence>
<dbReference type="EMBL" id="JBHUKQ010000015">
    <property type="protein sequence ID" value="MFD2485153.1"/>
    <property type="molecule type" value="Genomic_DNA"/>
</dbReference>
<dbReference type="SUPFAM" id="SSF54637">
    <property type="entry name" value="Thioesterase/thiol ester dehydrase-isomerase"/>
    <property type="match status" value="2"/>
</dbReference>
<proteinExistence type="predicted"/>
<reference evidence="2" key="1">
    <citation type="journal article" date="2019" name="Int. J. Syst. Evol. Microbiol.">
        <title>The Global Catalogue of Microorganisms (GCM) 10K type strain sequencing project: providing services to taxonomists for standard genome sequencing and annotation.</title>
        <authorList>
            <consortium name="The Broad Institute Genomics Platform"/>
            <consortium name="The Broad Institute Genome Sequencing Center for Infectious Disease"/>
            <person name="Wu L."/>
            <person name="Ma J."/>
        </authorList>
    </citation>
    <scope>NUCLEOTIDE SEQUENCE [LARGE SCALE GENOMIC DNA]</scope>
    <source>
        <strain evidence="2">CGMCC 4.7638</strain>
    </source>
</reference>
<comment type="caution">
    <text evidence="1">The sequence shown here is derived from an EMBL/GenBank/DDBJ whole genome shotgun (WGS) entry which is preliminary data.</text>
</comment>